<evidence type="ECO:0000313" key="2">
    <source>
        <dbReference type="EMBL" id="ENZ31967.1"/>
    </source>
</evidence>
<feature type="domain" description="GP-PDE" evidence="1">
    <location>
        <begin position="57"/>
        <end position="288"/>
    </location>
</feature>
<evidence type="ECO:0000259" key="1">
    <source>
        <dbReference type="PROSITE" id="PS51704"/>
    </source>
</evidence>
<dbReference type="InterPro" id="IPR030395">
    <property type="entry name" value="GP_PDE_dom"/>
</dbReference>
<dbReference type="HOGENOM" id="CLU_030006_3_1_9"/>
<name>R0AIJ7_9FIRM</name>
<gene>
    <name evidence="2" type="ORF">HMPREF1097_05380</name>
</gene>
<reference evidence="2 3" key="1">
    <citation type="submission" date="2013-01" db="EMBL/GenBank/DDBJ databases">
        <title>The Genome Sequence of Clostridium bolteae 90B8.</title>
        <authorList>
            <consortium name="The Broad Institute Genome Sequencing Platform"/>
            <person name="Earl A."/>
            <person name="Ward D."/>
            <person name="Feldgarden M."/>
            <person name="Gevers D."/>
            <person name="Courvalin P."/>
            <person name="Lambert T."/>
            <person name="Walker B."/>
            <person name="Young S.K."/>
            <person name="Zeng Q."/>
            <person name="Gargeya S."/>
            <person name="Fitzgerald M."/>
            <person name="Haas B."/>
            <person name="Abouelleil A."/>
            <person name="Alvarado L."/>
            <person name="Arachchi H.M."/>
            <person name="Berlin A.M."/>
            <person name="Chapman S.B."/>
            <person name="Dewar J."/>
            <person name="Goldberg J."/>
            <person name="Griggs A."/>
            <person name="Gujja S."/>
            <person name="Hansen M."/>
            <person name="Howarth C."/>
            <person name="Imamovic A."/>
            <person name="Larimer J."/>
            <person name="McCowan C."/>
            <person name="Murphy C."/>
            <person name="Neiman D."/>
            <person name="Pearson M."/>
            <person name="Priest M."/>
            <person name="Roberts A."/>
            <person name="Saif S."/>
            <person name="Shea T."/>
            <person name="Sisk P."/>
            <person name="Sykes S."/>
            <person name="Wortman J."/>
            <person name="Nusbaum C."/>
            <person name="Birren B."/>
        </authorList>
    </citation>
    <scope>NUCLEOTIDE SEQUENCE [LARGE SCALE GENOMIC DNA]</scope>
    <source>
        <strain evidence="2 3">90B8</strain>
    </source>
</reference>
<proteinExistence type="predicted"/>
<dbReference type="PATRIC" id="fig|997897.5.peg.5648"/>
<dbReference type="Proteomes" id="UP000013041">
    <property type="component" value="Unassembled WGS sequence"/>
</dbReference>
<dbReference type="PANTHER" id="PTHR46211">
    <property type="entry name" value="GLYCEROPHOSPHORYL DIESTER PHOSPHODIESTERASE"/>
    <property type="match status" value="1"/>
</dbReference>
<dbReference type="Gene3D" id="3.20.20.190">
    <property type="entry name" value="Phosphatidylinositol (PI) phosphodiesterase"/>
    <property type="match status" value="1"/>
</dbReference>
<comment type="caution">
    <text evidence="2">The sequence shown here is derived from an EMBL/GenBank/DDBJ whole genome shotgun (WGS) entry which is preliminary data.</text>
</comment>
<dbReference type="SUPFAM" id="SSF51695">
    <property type="entry name" value="PLC-like phosphodiesterases"/>
    <property type="match status" value="1"/>
</dbReference>
<dbReference type="PANTHER" id="PTHR46211:SF8">
    <property type="entry name" value="PHOSPHODIESTERASE"/>
    <property type="match status" value="1"/>
</dbReference>
<sequence length="288" mass="32310">MMRKVDIVRNVSIVRSVNIIRKRHMAAALLGAVLIVSMIPVRVLAKDRTGEGWRDKVEITAHRGDNTQAPENTMPAFKAAVENGADWIELDVTQTKDGVLVIFHDADLMRMTGKPDKIWDMSYEELSQINTASHWGPFFKDTRIPTLEEVLDYCKDKIKLNIEVKVNDHQTQDFIARLVGLIQDKGMAGQCMITSFDYHSLQAVKQLAPALETGFISSKAIEQPEAFTSADNFVLSIDLINPETVSRIHSLGKEVIAWTVNDAYSVDKCRKAGADNLITDKPRKIMED</sequence>
<organism evidence="2 3">
    <name type="scientific">Enterocloster bolteae 90B8</name>
    <dbReference type="NCBI Taxonomy" id="997897"/>
    <lineage>
        <taxon>Bacteria</taxon>
        <taxon>Bacillati</taxon>
        <taxon>Bacillota</taxon>
        <taxon>Clostridia</taxon>
        <taxon>Lachnospirales</taxon>
        <taxon>Lachnospiraceae</taxon>
        <taxon>Enterocloster</taxon>
    </lineage>
</organism>
<dbReference type="GO" id="GO:0008081">
    <property type="term" value="F:phosphoric diester hydrolase activity"/>
    <property type="evidence" value="ECO:0007669"/>
    <property type="project" value="InterPro"/>
</dbReference>
<dbReference type="GO" id="GO:0006629">
    <property type="term" value="P:lipid metabolic process"/>
    <property type="evidence" value="ECO:0007669"/>
    <property type="project" value="InterPro"/>
</dbReference>
<dbReference type="PROSITE" id="PS51704">
    <property type="entry name" value="GP_PDE"/>
    <property type="match status" value="1"/>
</dbReference>
<protein>
    <recommendedName>
        <fullName evidence="1">GP-PDE domain-containing protein</fullName>
    </recommendedName>
</protein>
<evidence type="ECO:0000313" key="3">
    <source>
        <dbReference type="Proteomes" id="UP000013041"/>
    </source>
</evidence>
<dbReference type="EMBL" id="AGYG01000034">
    <property type="protein sequence ID" value="ENZ31967.1"/>
    <property type="molecule type" value="Genomic_DNA"/>
</dbReference>
<dbReference type="Pfam" id="PF03009">
    <property type="entry name" value="GDPD"/>
    <property type="match status" value="1"/>
</dbReference>
<accession>R0AIJ7</accession>
<dbReference type="AlphaFoldDB" id="R0AIJ7"/>
<dbReference type="InterPro" id="IPR017946">
    <property type="entry name" value="PLC-like_Pdiesterase_TIM-brl"/>
</dbReference>